<comment type="subcellular location">
    <subcellularLocation>
        <location evidence="1">Membrane</location>
        <topology evidence="1">Multi-pass membrane protein</topology>
    </subcellularLocation>
</comment>
<gene>
    <name evidence="7" type="ORF">SAMN04489745_3039</name>
</gene>
<evidence type="ECO:0000256" key="3">
    <source>
        <dbReference type="ARBA" id="ARBA00022989"/>
    </source>
</evidence>
<evidence type="ECO:0000256" key="5">
    <source>
        <dbReference type="SAM" id="Phobius"/>
    </source>
</evidence>
<sequence>MTPDALVLAPIGLAAVLVLSGIAKLRDRESTLSVVTELRLPGFLRHGYFAWSLPVGEILLAVLLLSPWRGAFAVAAVLSSALFLGYWVVIARAMTFDPRPNCGCFGRIGDQSVSGKTLLRNSLLLVLSAFTLWLAFSGGTVFSVITHGSEAPWWIALTALLLALTALIVSRSGQEQTAAAFVPQRPASEEPDSEDADYARDPIPTALLLSEDGGVQTLRELAAARPQLLVAFNCVCKPSHVAAGKVAEWGERIPEVDVRILSTVPHKPLRRSIPTAEGVLYDHESLAWKALGLTSSPSAVLLGADGYLAGGPVEGLEEMESFVEEIADVLREAAEQR</sequence>
<dbReference type="GO" id="GO:0030416">
    <property type="term" value="P:methylamine metabolic process"/>
    <property type="evidence" value="ECO:0007669"/>
    <property type="project" value="InterPro"/>
</dbReference>
<keyword evidence="3 5" id="KW-1133">Transmembrane helix</keyword>
<evidence type="ECO:0000259" key="6">
    <source>
        <dbReference type="Pfam" id="PF07291"/>
    </source>
</evidence>
<dbReference type="EMBL" id="FNSN01000003">
    <property type="protein sequence ID" value="SEC50507.1"/>
    <property type="molecule type" value="Genomic_DNA"/>
</dbReference>
<keyword evidence="8" id="KW-1185">Reference proteome</keyword>
<dbReference type="RefSeq" id="WP_066214296.1">
    <property type="nucleotide sequence ID" value="NZ_FNSN01000003.1"/>
</dbReference>
<dbReference type="AlphaFoldDB" id="A0A1H4T256"/>
<feature type="transmembrane region" description="Helical" evidence="5">
    <location>
        <begin position="71"/>
        <end position="89"/>
    </location>
</feature>
<keyword evidence="2 5" id="KW-0812">Transmembrane</keyword>
<keyword evidence="4 5" id="KW-0472">Membrane</keyword>
<evidence type="ECO:0000313" key="7">
    <source>
        <dbReference type="EMBL" id="SEC50507.1"/>
    </source>
</evidence>
<feature type="transmembrane region" description="Helical" evidence="5">
    <location>
        <begin position="123"/>
        <end position="145"/>
    </location>
</feature>
<dbReference type="STRING" id="156980.SAMN04489745_3039"/>
<reference evidence="7 8" key="1">
    <citation type="submission" date="2016-10" db="EMBL/GenBank/DDBJ databases">
        <authorList>
            <person name="de Groot N.N."/>
        </authorList>
    </citation>
    <scope>NUCLEOTIDE SEQUENCE [LARGE SCALE GENOMIC DNA]</scope>
    <source>
        <strain evidence="7 8">DSM 10495</strain>
    </source>
</reference>
<dbReference type="InterPro" id="IPR009908">
    <property type="entry name" value="Methylamine_util_MauE"/>
</dbReference>
<dbReference type="Pfam" id="PF07291">
    <property type="entry name" value="MauE"/>
    <property type="match status" value="1"/>
</dbReference>
<dbReference type="Proteomes" id="UP000182652">
    <property type="component" value="Unassembled WGS sequence"/>
</dbReference>
<protein>
    <submittedName>
        <fullName evidence="7">Methylamine utilisation protein MauE</fullName>
    </submittedName>
</protein>
<evidence type="ECO:0000256" key="4">
    <source>
        <dbReference type="ARBA" id="ARBA00023136"/>
    </source>
</evidence>
<feature type="transmembrane region" description="Helical" evidence="5">
    <location>
        <begin position="6"/>
        <end position="25"/>
    </location>
</feature>
<proteinExistence type="predicted"/>
<evidence type="ECO:0000256" key="2">
    <source>
        <dbReference type="ARBA" id="ARBA00022692"/>
    </source>
</evidence>
<organism evidence="7 8">
    <name type="scientific">Arthrobacter woluwensis</name>
    <dbReference type="NCBI Taxonomy" id="156980"/>
    <lineage>
        <taxon>Bacteria</taxon>
        <taxon>Bacillati</taxon>
        <taxon>Actinomycetota</taxon>
        <taxon>Actinomycetes</taxon>
        <taxon>Micrococcales</taxon>
        <taxon>Micrococcaceae</taxon>
        <taxon>Arthrobacter</taxon>
    </lineage>
</organism>
<evidence type="ECO:0000313" key="8">
    <source>
        <dbReference type="Proteomes" id="UP000182652"/>
    </source>
</evidence>
<name>A0A1H4T256_9MICC</name>
<evidence type="ECO:0000256" key="1">
    <source>
        <dbReference type="ARBA" id="ARBA00004141"/>
    </source>
</evidence>
<feature type="transmembrane region" description="Helical" evidence="5">
    <location>
        <begin position="151"/>
        <end position="169"/>
    </location>
</feature>
<feature type="domain" description="Methylamine utilisation protein MauE" evidence="6">
    <location>
        <begin position="6"/>
        <end position="134"/>
    </location>
</feature>
<feature type="transmembrane region" description="Helical" evidence="5">
    <location>
        <begin position="46"/>
        <end position="65"/>
    </location>
</feature>
<dbReference type="UniPathway" id="UPA00895"/>
<accession>A0A1H4T256</accession>
<dbReference type="GO" id="GO:0016020">
    <property type="term" value="C:membrane"/>
    <property type="evidence" value="ECO:0007669"/>
    <property type="project" value="UniProtKB-SubCell"/>
</dbReference>